<keyword evidence="3 7" id="KW-0812">Transmembrane</keyword>
<keyword evidence="6 7" id="KW-0472">Membrane</keyword>
<keyword evidence="5" id="KW-0406">Ion transport</keyword>
<dbReference type="RefSeq" id="WP_267311850.1">
    <property type="nucleotide sequence ID" value="NZ_JABXXT010000004.1"/>
</dbReference>
<feature type="transmembrane region" description="Helical" evidence="7">
    <location>
        <begin position="235"/>
        <end position="257"/>
    </location>
</feature>
<dbReference type="EMBL" id="JABXXV010000006">
    <property type="protein sequence ID" value="NVN47327.1"/>
    <property type="molecule type" value="Genomic_DNA"/>
</dbReference>
<feature type="transmembrane region" description="Helical" evidence="7">
    <location>
        <begin position="374"/>
        <end position="397"/>
    </location>
</feature>
<comment type="subcellular location">
    <subcellularLocation>
        <location evidence="1">Membrane</location>
        <topology evidence="1">Multi-pass membrane protein</topology>
    </subcellularLocation>
</comment>
<keyword evidence="2" id="KW-0813">Transport</keyword>
<evidence type="ECO:0000313" key="9">
    <source>
        <dbReference type="EMBL" id="NVN47327.1"/>
    </source>
</evidence>
<feature type="transmembrane region" description="Helical" evidence="7">
    <location>
        <begin position="171"/>
        <end position="190"/>
    </location>
</feature>
<feature type="transmembrane region" description="Helical" evidence="7">
    <location>
        <begin position="61"/>
        <end position="79"/>
    </location>
</feature>
<feature type="transmembrane region" description="Helical" evidence="7">
    <location>
        <begin position="277"/>
        <end position="295"/>
    </location>
</feature>
<name>A0ABX2P868_9PROT</name>
<gene>
    <name evidence="9" type="ORF">HW542_10965</name>
</gene>
<evidence type="ECO:0000313" key="10">
    <source>
        <dbReference type="Proteomes" id="UP001516351"/>
    </source>
</evidence>
<dbReference type="PANTHER" id="PTHR32468">
    <property type="entry name" value="CATION/H + ANTIPORTER"/>
    <property type="match status" value="1"/>
</dbReference>
<evidence type="ECO:0000256" key="7">
    <source>
        <dbReference type="SAM" id="Phobius"/>
    </source>
</evidence>
<evidence type="ECO:0000256" key="3">
    <source>
        <dbReference type="ARBA" id="ARBA00022692"/>
    </source>
</evidence>
<keyword evidence="4 7" id="KW-1133">Transmembrane helix</keyword>
<sequence>MNDLTAVLADIGIFVCVPWVLWRLLGRVIPIAVIPILIGIMAAVWHLPLKSLGIPSFYGDTIGWIAVLVLAFTAGMEMWQHPEGQSVENALPKPGLARLLGGAAMALGGPFLIGTILVYYFFLPLPGWHAPAVTPGIAAASIGLCIAVSALPVLIGIVRELPIADKPIGQLALKLAVIDDATLWIGLALLQFSAERQTAMHSWGLREGGAALLLIALATCGSLASRHFRNPPRILIWAVVPLYLSLGSWASMTLGLHELIGAYFAGAFMPPSWVRRLPFEAISTFALVWVAPLFFGHSGMRINGDALTWPSVLASLSLVAISIVVKIGSIYIFPPTAGLSRRQTLGLGALLQCKGLMEIVAATILHEQGMLSEFAFASLMVLAVISTLLTGPLFHLLKPKRTVAPRET</sequence>
<accession>A0ABX2P868</accession>
<keyword evidence="10" id="KW-1185">Reference proteome</keyword>
<feature type="transmembrane region" description="Helical" evidence="7">
    <location>
        <begin position="99"/>
        <end position="122"/>
    </location>
</feature>
<comment type="caution">
    <text evidence="9">The sequence shown here is derived from an EMBL/GenBank/DDBJ whole genome shotgun (WGS) entry which is preliminary data.</text>
</comment>
<organism evidence="9 10">
    <name type="scientific">Asaia spathodeae</name>
    <dbReference type="NCBI Taxonomy" id="657016"/>
    <lineage>
        <taxon>Bacteria</taxon>
        <taxon>Pseudomonadati</taxon>
        <taxon>Pseudomonadota</taxon>
        <taxon>Alphaproteobacteria</taxon>
        <taxon>Acetobacterales</taxon>
        <taxon>Acetobacteraceae</taxon>
        <taxon>Asaia</taxon>
    </lineage>
</organism>
<dbReference type="Proteomes" id="UP001516351">
    <property type="component" value="Unassembled WGS sequence"/>
</dbReference>
<feature type="transmembrane region" description="Helical" evidence="7">
    <location>
        <begin position="137"/>
        <end position="159"/>
    </location>
</feature>
<feature type="transmembrane region" description="Helical" evidence="7">
    <location>
        <begin position="210"/>
        <end position="228"/>
    </location>
</feature>
<reference evidence="9 10" key="1">
    <citation type="submission" date="2020-06" db="EMBL/GenBank/DDBJ databases">
        <title>Synonyms of Asaia species.</title>
        <authorList>
            <person name="Sombolestani A."/>
        </authorList>
    </citation>
    <scope>NUCLEOTIDE SEQUENCE [LARGE SCALE GENOMIC DNA]</scope>
    <source>
        <strain evidence="9 10">LMG 27047</strain>
    </source>
</reference>
<evidence type="ECO:0000256" key="1">
    <source>
        <dbReference type="ARBA" id="ARBA00004141"/>
    </source>
</evidence>
<feature type="domain" description="Cation/H+ exchanger transmembrane" evidence="8">
    <location>
        <begin position="14"/>
        <end position="393"/>
    </location>
</feature>
<evidence type="ECO:0000256" key="6">
    <source>
        <dbReference type="ARBA" id="ARBA00023136"/>
    </source>
</evidence>
<dbReference type="PANTHER" id="PTHR32468:SF0">
    <property type="entry name" value="K(+)_H(+) ANTIPORTER 1"/>
    <property type="match status" value="1"/>
</dbReference>
<evidence type="ECO:0000256" key="4">
    <source>
        <dbReference type="ARBA" id="ARBA00022989"/>
    </source>
</evidence>
<evidence type="ECO:0000259" key="8">
    <source>
        <dbReference type="Pfam" id="PF00999"/>
    </source>
</evidence>
<feature type="transmembrane region" description="Helical" evidence="7">
    <location>
        <begin position="307"/>
        <end position="333"/>
    </location>
</feature>
<proteinExistence type="predicted"/>
<dbReference type="InterPro" id="IPR050794">
    <property type="entry name" value="CPA2_transporter"/>
</dbReference>
<feature type="transmembrane region" description="Helical" evidence="7">
    <location>
        <begin position="29"/>
        <end position="49"/>
    </location>
</feature>
<dbReference type="InterPro" id="IPR038770">
    <property type="entry name" value="Na+/solute_symporter_sf"/>
</dbReference>
<evidence type="ECO:0000256" key="5">
    <source>
        <dbReference type="ARBA" id="ARBA00023065"/>
    </source>
</evidence>
<dbReference type="InterPro" id="IPR006153">
    <property type="entry name" value="Cation/H_exchanger_TM"/>
</dbReference>
<protein>
    <submittedName>
        <fullName evidence="9">Cation:proton antiporter</fullName>
    </submittedName>
</protein>
<dbReference type="Gene3D" id="1.20.1530.20">
    <property type="match status" value="1"/>
</dbReference>
<evidence type="ECO:0000256" key="2">
    <source>
        <dbReference type="ARBA" id="ARBA00022448"/>
    </source>
</evidence>
<dbReference type="Pfam" id="PF00999">
    <property type="entry name" value="Na_H_Exchanger"/>
    <property type="match status" value="1"/>
</dbReference>
<feature type="transmembrane region" description="Helical" evidence="7">
    <location>
        <begin position="6"/>
        <end position="22"/>
    </location>
</feature>